<proteinExistence type="predicted"/>
<dbReference type="PANTHER" id="PTHR12801">
    <property type="entry name" value="RNA EXONUCLEASE REXO1 / RECO3 FAMILY MEMBER-RELATED"/>
    <property type="match status" value="1"/>
</dbReference>
<dbReference type="RefSeq" id="XP_028282371.1">
    <property type="nucleotide sequence ID" value="XM_028426570.1"/>
</dbReference>
<protein>
    <submittedName>
        <fullName evidence="9 10">Interferon-stimulated 20 kDa exonuclease-like 2</fullName>
    </submittedName>
</protein>
<reference evidence="9 10" key="1">
    <citation type="submission" date="2025-04" db="UniProtKB">
        <authorList>
            <consortium name="RefSeq"/>
        </authorList>
    </citation>
    <scope>IDENTIFICATION</scope>
</reference>
<evidence type="ECO:0000313" key="9">
    <source>
        <dbReference type="RefSeq" id="XP_028282371.1"/>
    </source>
</evidence>
<dbReference type="SUPFAM" id="SSF53098">
    <property type="entry name" value="Ribonuclease H-like"/>
    <property type="match status" value="1"/>
</dbReference>
<dbReference type="OrthoDB" id="16516at2759"/>
<feature type="domain" description="Exonuclease" evidence="7">
    <location>
        <begin position="148"/>
        <end position="314"/>
    </location>
</feature>
<accession>A0A6P7K3Y5</accession>
<dbReference type="Gene3D" id="3.30.420.10">
    <property type="entry name" value="Ribonuclease H-like superfamily/Ribonuclease H"/>
    <property type="match status" value="1"/>
</dbReference>
<dbReference type="CTD" id="81875"/>
<dbReference type="RefSeq" id="XP_028282374.1">
    <property type="nucleotide sequence ID" value="XM_028426573.1"/>
</dbReference>
<feature type="region of interest" description="Disordered" evidence="6">
    <location>
        <begin position="72"/>
        <end position="141"/>
    </location>
</feature>
<evidence type="ECO:0000256" key="5">
    <source>
        <dbReference type="ARBA" id="ARBA00023242"/>
    </source>
</evidence>
<feature type="compositionally biased region" description="Basic residues" evidence="6">
    <location>
        <begin position="21"/>
        <end position="36"/>
    </location>
</feature>
<feature type="compositionally biased region" description="Polar residues" evidence="6">
    <location>
        <begin position="131"/>
        <end position="141"/>
    </location>
</feature>
<evidence type="ECO:0000256" key="6">
    <source>
        <dbReference type="SAM" id="MobiDB-lite"/>
    </source>
</evidence>
<organism evidence="8 9">
    <name type="scientific">Parambassis ranga</name>
    <name type="common">Indian glassy fish</name>
    <dbReference type="NCBI Taxonomy" id="210632"/>
    <lineage>
        <taxon>Eukaryota</taxon>
        <taxon>Metazoa</taxon>
        <taxon>Chordata</taxon>
        <taxon>Craniata</taxon>
        <taxon>Vertebrata</taxon>
        <taxon>Euteleostomi</taxon>
        <taxon>Actinopterygii</taxon>
        <taxon>Neopterygii</taxon>
        <taxon>Teleostei</taxon>
        <taxon>Neoteleostei</taxon>
        <taxon>Acanthomorphata</taxon>
        <taxon>Ovalentaria</taxon>
        <taxon>Ambassidae</taxon>
        <taxon>Parambassis</taxon>
    </lineage>
</organism>
<evidence type="ECO:0000256" key="2">
    <source>
        <dbReference type="ARBA" id="ARBA00022722"/>
    </source>
</evidence>
<dbReference type="InterPro" id="IPR047021">
    <property type="entry name" value="REXO1/3/4-like"/>
</dbReference>
<keyword evidence="4" id="KW-0269">Exonuclease</keyword>
<dbReference type="RefSeq" id="XP_028282372.1">
    <property type="nucleotide sequence ID" value="XM_028426571.1"/>
</dbReference>
<evidence type="ECO:0000259" key="7">
    <source>
        <dbReference type="SMART" id="SM00479"/>
    </source>
</evidence>
<dbReference type="InterPro" id="IPR036397">
    <property type="entry name" value="RNaseH_sf"/>
</dbReference>
<keyword evidence="2" id="KW-0540">Nuclease</keyword>
<dbReference type="GO" id="GO:0005730">
    <property type="term" value="C:nucleolus"/>
    <property type="evidence" value="ECO:0007669"/>
    <property type="project" value="UniProtKB-ARBA"/>
</dbReference>
<evidence type="ECO:0000256" key="1">
    <source>
        <dbReference type="ARBA" id="ARBA00004123"/>
    </source>
</evidence>
<comment type="subcellular location">
    <subcellularLocation>
        <location evidence="1">Nucleus</location>
    </subcellularLocation>
</comment>
<dbReference type="InterPro" id="IPR012337">
    <property type="entry name" value="RNaseH-like_sf"/>
</dbReference>
<gene>
    <name evidence="9 10 11 12 13" type="primary">isg20l2</name>
</gene>
<evidence type="ECO:0000313" key="13">
    <source>
        <dbReference type="RefSeq" id="XP_028282375.1"/>
    </source>
</evidence>
<dbReference type="PANTHER" id="PTHR12801:SF78">
    <property type="entry name" value="INTERFERON-STIMULATED 20 KDA EXONUCLEASE-LIKE 2"/>
    <property type="match status" value="1"/>
</dbReference>
<dbReference type="InterPro" id="IPR037433">
    <property type="entry name" value="ISG20_DEDDh"/>
</dbReference>
<evidence type="ECO:0000313" key="8">
    <source>
        <dbReference type="Proteomes" id="UP000515145"/>
    </source>
</evidence>
<feature type="compositionally biased region" description="Low complexity" evidence="6">
    <location>
        <begin position="86"/>
        <end position="101"/>
    </location>
</feature>
<dbReference type="FunFam" id="3.30.420.10:FF:000007">
    <property type="entry name" value="Interferon-stimulated exonuclease gene 20"/>
    <property type="match status" value="1"/>
</dbReference>
<feature type="compositionally biased region" description="Polar residues" evidence="6">
    <location>
        <begin position="9"/>
        <end position="20"/>
    </location>
</feature>
<evidence type="ECO:0000313" key="10">
    <source>
        <dbReference type="RefSeq" id="XP_028282372.1"/>
    </source>
</evidence>
<dbReference type="Proteomes" id="UP000515145">
    <property type="component" value="Chromosome 16"/>
</dbReference>
<dbReference type="SMART" id="SM00479">
    <property type="entry name" value="EXOIII"/>
    <property type="match status" value="1"/>
</dbReference>
<evidence type="ECO:0000256" key="3">
    <source>
        <dbReference type="ARBA" id="ARBA00022801"/>
    </source>
</evidence>
<dbReference type="RefSeq" id="XP_028282375.1">
    <property type="nucleotide sequence ID" value="XM_028426574.1"/>
</dbReference>
<dbReference type="GO" id="GO:0000175">
    <property type="term" value="F:3'-5'-RNA exonuclease activity"/>
    <property type="evidence" value="ECO:0007669"/>
    <property type="project" value="InterPro"/>
</dbReference>
<name>A0A6P7K3Y5_9TELE</name>
<evidence type="ECO:0000313" key="11">
    <source>
        <dbReference type="RefSeq" id="XP_028282373.1"/>
    </source>
</evidence>
<feature type="compositionally biased region" description="Basic and acidic residues" evidence="6">
    <location>
        <begin position="40"/>
        <end position="56"/>
    </location>
</feature>
<sequence length="322" mass="35392">MSDIRINISDFNDSAQNNPTKKQKKKKKWLHSKMQRFKGFPKDGHKYNGYRKDSRPGHTVCQNGALTNCSARPTSTQSVPHLASASDSNPGPSASTSSKSSLRVTVNNNLCKERPKGPVNTFSAATCPGPSASSSHNPTGTSTGIPTKYLAIDCEMVGAGPKGSISQLARCSVVSYNGDVVYDKFIIPPMPVTDYRTRWSGIRRSDLHRATPYSEARKDILRLLKGKVVVGHAIHNDFKALGYSHPTALTRDTSRIPLLNRKAGFGERECASLKRLTKAIFNRDIQVGKKGHSSVEDAKATMELYKVVEEEWEKHLASKPPQ</sequence>
<keyword evidence="5" id="KW-0539">Nucleus</keyword>
<dbReference type="CDD" id="cd06149">
    <property type="entry name" value="ISG20"/>
    <property type="match status" value="1"/>
</dbReference>
<evidence type="ECO:0000256" key="4">
    <source>
        <dbReference type="ARBA" id="ARBA00022839"/>
    </source>
</evidence>
<keyword evidence="8" id="KW-1185">Reference proteome</keyword>
<dbReference type="InterPro" id="IPR013520">
    <property type="entry name" value="Ribonucl_H"/>
</dbReference>
<dbReference type="AlphaFoldDB" id="A0A6P7K3Y5"/>
<dbReference type="GeneID" id="114449147"/>
<dbReference type="GO" id="GO:0003676">
    <property type="term" value="F:nucleic acid binding"/>
    <property type="evidence" value="ECO:0007669"/>
    <property type="project" value="InterPro"/>
</dbReference>
<dbReference type="Pfam" id="PF00929">
    <property type="entry name" value="RNase_T"/>
    <property type="match status" value="1"/>
</dbReference>
<evidence type="ECO:0000313" key="12">
    <source>
        <dbReference type="RefSeq" id="XP_028282374.1"/>
    </source>
</evidence>
<keyword evidence="3" id="KW-0378">Hydrolase</keyword>
<feature type="region of interest" description="Disordered" evidence="6">
    <location>
        <begin position="1"/>
        <end position="59"/>
    </location>
</feature>
<dbReference type="RefSeq" id="XP_028282373.1">
    <property type="nucleotide sequence ID" value="XM_028426572.1"/>
</dbReference>